<dbReference type="EMBL" id="SPNV01000113">
    <property type="protein sequence ID" value="KAF5860979.1"/>
    <property type="molecule type" value="Genomic_DNA"/>
</dbReference>
<sequence length="82" mass="8938">TFSPDGKQLASGSHDNTIKLWDPTTGELRQTLEGHSGWVLSVTFSPDGKQLASGSSDKTIKLWDPTTGELRQTLEGHSSWLL</sequence>
<dbReference type="SMART" id="SM00320">
    <property type="entry name" value="WD40"/>
    <property type="match status" value="2"/>
</dbReference>
<evidence type="ECO:0008006" key="6">
    <source>
        <dbReference type="Google" id="ProtNLM"/>
    </source>
</evidence>
<dbReference type="Pfam" id="PF00400">
    <property type="entry name" value="WD40"/>
    <property type="match status" value="2"/>
</dbReference>
<dbReference type="PROSITE" id="PS50294">
    <property type="entry name" value="WD_REPEATS_REGION"/>
    <property type="match status" value="2"/>
</dbReference>
<dbReference type="InterPro" id="IPR020472">
    <property type="entry name" value="WD40_PAC1"/>
</dbReference>
<evidence type="ECO:0000256" key="3">
    <source>
        <dbReference type="PROSITE-ProRule" id="PRU00221"/>
    </source>
</evidence>
<feature type="repeat" description="WD" evidence="3">
    <location>
        <begin position="32"/>
        <end position="73"/>
    </location>
</feature>
<reference evidence="4 5" key="1">
    <citation type="submission" date="2019-04" db="EMBL/GenBank/DDBJ databases">
        <title>Aspergillus burnettii sp. nov., novel species from soil in southeast Queensland.</title>
        <authorList>
            <person name="Gilchrist C.L.M."/>
            <person name="Pitt J.I."/>
            <person name="Lange L."/>
            <person name="Lacey H.J."/>
            <person name="Vuong D."/>
            <person name="Midgley D.J."/>
            <person name="Greenfield P."/>
            <person name="Bradbury M."/>
            <person name="Lacey E."/>
            <person name="Busk P.K."/>
            <person name="Pilgaard B."/>
            <person name="Chooi Y.H."/>
            <person name="Piggott A.M."/>
        </authorList>
    </citation>
    <scope>NUCLEOTIDE SEQUENCE [LARGE SCALE GENOMIC DNA]</scope>
    <source>
        <strain evidence="4 5">FRR 5400</strain>
    </source>
</reference>
<accession>A0A8H6A4Q6</accession>
<dbReference type="Proteomes" id="UP000541154">
    <property type="component" value="Unassembled WGS sequence"/>
</dbReference>
<gene>
    <name evidence="4" type="ORF">ETB97_000889</name>
</gene>
<keyword evidence="2" id="KW-0677">Repeat</keyword>
<dbReference type="PANTHER" id="PTHR19848:SF8">
    <property type="entry name" value="F-BOX AND WD REPEAT DOMAIN CONTAINING 7"/>
    <property type="match status" value="1"/>
</dbReference>
<feature type="repeat" description="WD" evidence="3">
    <location>
        <begin position="1"/>
        <end position="31"/>
    </location>
</feature>
<comment type="caution">
    <text evidence="4">The sequence shown here is derived from an EMBL/GenBank/DDBJ whole genome shotgun (WGS) entry which is preliminary data.</text>
</comment>
<evidence type="ECO:0000256" key="1">
    <source>
        <dbReference type="ARBA" id="ARBA00022574"/>
    </source>
</evidence>
<dbReference type="Gene3D" id="2.130.10.10">
    <property type="entry name" value="YVTN repeat-like/Quinoprotein amine dehydrogenase"/>
    <property type="match status" value="1"/>
</dbReference>
<dbReference type="AlphaFoldDB" id="A0A8H6A4Q6"/>
<keyword evidence="5" id="KW-1185">Reference proteome</keyword>
<protein>
    <recommendedName>
        <fullName evidence="6">WD40 repeat-like protein</fullName>
    </recommendedName>
</protein>
<dbReference type="PRINTS" id="PR00320">
    <property type="entry name" value="GPROTEINBRPT"/>
</dbReference>
<dbReference type="InterPro" id="IPR036322">
    <property type="entry name" value="WD40_repeat_dom_sf"/>
</dbReference>
<evidence type="ECO:0000313" key="4">
    <source>
        <dbReference type="EMBL" id="KAF5860979.1"/>
    </source>
</evidence>
<evidence type="ECO:0000313" key="5">
    <source>
        <dbReference type="Proteomes" id="UP000541154"/>
    </source>
</evidence>
<name>A0A8H6A4Q6_PETAA</name>
<dbReference type="InterPro" id="IPR015943">
    <property type="entry name" value="WD40/YVTN_repeat-like_dom_sf"/>
</dbReference>
<evidence type="ECO:0000256" key="2">
    <source>
        <dbReference type="ARBA" id="ARBA00022737"/>
    </source>
</evidence>
<dbReference type="PROSITE" id="PS50082">
    <property type="entry name" value="WD_REPEATS_2"/>
    <property type="match status" value="2"/>
</dbReference>
<proteinExistence type="predicted"/>
<feature type="non-terminal residue" evidence="4">
    <location>
        <position position="1"/>
    </location>
</feature>
<dbReference type="SUPFAM" id="SSF50978">
    <property type="entry name" value="WD40 repeat-like"/>
    <property type="match status" value="1"/>
</dbReference>
<dbReference type="PANTHER" id="PTHR19848">
    <property type="entry name" value="WD40 REPEAT PROTEIN"/>
    <property type="match status" value="1"/>
</dbReference>
<organism evidence="4 5">
    <name type="scientific">Petromyces alliaceus</name>
    <name type="common">Aspergillus alliaceus</name>
    <dbReference type="NCBI Taxonomy" id="209559"/>
    <lineage>
        <taxon>Eukaryota</taxon>
        <taxon>Fungi</taxon>
        <taxon>Dikarya</taxon>
        <taxon>Ascomycota</taxon>
        <taxon>Pezizomycotina</taxon>
        <taxon>Eurotiomycetes</taxon>
        <taxon>Eurotiomycetidae</taxon>
        <taxon>Eurotiales</taxon>
        <taxon>Aspergillaceae</taxon>
        <taxon>Aspergillus</taxon>
        <taxon>Aspergillus subgen. Circumdati</taxon>
    </lineage>
</organism>
<keyword evidence="1 3" id="KW-0853">WD repeat</keyword>
<dbReference type="InterPro" id="IPR001680">
    <property type="entry name" value="WD40_rpt"/>
</dbReference>